<feature type="transmembrane region" description="Helical" evidence="8">
    <location>
        <begin position="159"/>
        <end position="182"/>
    </location>
</feature>
<dbReference type="AlphaFoldDB" id="A0A427XVS3"/>
<feature type="transmembrane region" description="Helical" evidence="8">
    <location>
        <begin position="194"/>
        <end position="216"/>
    </location>
</feature>
<evidence type="ECO:0000256" key="3">
    <source>
        <dbReference type="ARBA" id="ARBA00022692"/>
    </source>
</evidence>
<evidence type="ECO:0000256" key="5">
    <source>
        <dbReference type="ARBA" id="ARBA00023136"/>
    </source>
</evidence>
<feature type="transmembrane region" description="Helical" evidence="8">
    <location>
        <begin position="361"/>
        <end position="385"/>
    </location>
</feature>
<organism evidence="10 11">
    <name type="scientific">Saitozyma podzolica</name>
    <dbReference type="NCBI Taxonomy" id="1890683"/>
    <lineage>
        <taxon>Eukaryota</taxon>
        <taxon>Fungi</taxon>
        <taxon>Dikarya</taxon>
        <taxon>Basidiomycota</taxon>
        <taxon>Agaricomycotina</taxon>
        <taxon>Tremellomycetes</taxon>
        <taxon>Tremellales</taxon>
        <taxon>Trimorphomycetaceae</taxon>
        <taxon>Saitozyma</taxon>
    </lineage>
</organism>
<feature type="transmembrane region" description="Helical" evidence="8">
    <location>
        <begin position="456"/>
        <end position="477"/>
    </location>
</feature>
<evidence type="ECO:0000256" key="6">
    <source>
        <dbReference type="ARBA" id="ARBA00037968"/>
    </source>
</evidence>
<dbReference type="SUPFAM" id="SSF103473">
    <property type="entry name" value="MFS general substrate transporter"/>
    <property type="match status" value="1"/>
</dbReference>
<dbReference type="EMBL" id="RSCD01000026">
    <property type="protein sequence ID" value="RSH82825.1"/>
    <property type="molecule type" value="Genomic_DNA"/>
</dbReference>
<keyword evidence="4 8" id="KW-1133">Transmembrane helix</keyword>
<evidence type="ECO:0000259" key="9">
    <source>
        <dbReference type="PROSITE" id="PS50850"/>
    </source>
</evidence>
<sequence length="559" mass="62845">MNRPPSITALPPPGEAQDEDPDTLKPSAVDPSASIDPHTGAVIGKKSAAERKFVSRLDAVLLVYTCISQVLKYLDQQNITNAYVSGLKEDLNIQGNQYNYFTTWFNVGYALFLIASPLRLPPSQIIITRVRPSWWLPSLEFCWGCLTIGLSQVTNYKQIYVLRAFVGAFEASAYPGAIMLLMSWYTPREMALRIACYHSCQSLGLMLSGALQTAIYESLNGHSGVAGWRWMFIVDGIMTIVWSVLGLILIPDFPTKPKENRGAMGYWSGSMILWLTSQPWAFWLRPQHIEIARERTQRFRRTDNKKFTLKTIVRTLRQPLFYLFVALYPSSVLAQQGYNYFSLFLKALKNPDGTPTWSTAAVNAIPIGGAAIILLTNQGVTVWVYGFMSDYFQTRWLIVMGQAIFALIPCIIMSIWNVPLGAKYFAYFASYLSVATAPPLFAWLSDCCPHDAEQRAFILGFSIAFYYAVGAWSNVLIWPTVEVPHYLHAWQTCIALWVLVIILLCALRYTELKYIRPRNRAIAEQKVADALAAEAQYAGQPQSPKNDTQTSVALVLSRV</sequence>
<evidence type="ECO:0000313" key="11">
    <source>
        <dbReference type="Proteomes" id="UP000279259"/>
    </source>
</evidence>
<feature type="transmembrane region" description="Helical" evidence="8">
    <location>
        <begin position="489"/>
        <end position="510"/>
    </location>
</feature>
<proteinExistence type="inferred from homology"/>
<comment type="caution">
    <text evidence="10">The sequence shown here is derived from an EMBL/GenBank/DDBJ whole genome shotgun (WGS) entry which is preliminary data.</text>
</comment>
<dbReference type="InterPro" id="IPR020846">
    <property type="entry name" value="MFS_dom"/>
</dbReference>
<dbReference type="PROSITE" id="PS50850">
    <property type="entry name" value="MFS"/>
    <property type="match status" value="1"/>
</dbReference>
<dbReference type="Pfam" id="PF07690">
    <property type="entry name" value="MFS_1"/>
    <property type="match status" value="1"/>
</dbReference>
<dbReference type="Gene3D" id="1.20.1250.20">
    <property type="entry name" value="MFS general substrate transporter like domains"/>
    <property type="match status" value="2"/>
</dbReference>
<evidence type="ECO:0000256" key="8">
    <source>
        <dbReference type="SAM" id="Phobius"/>
    </source>
</evidence>
<feature type="region of interest" description="Disordered" evidence="7">
    <location>
        <begin position="1"/>
        <end position="38"/>
    </location>
</feature>
<evidence type="ECO:0000256" key="2">
    <source>
        <dbReference type="ARBA" id="ARBA00022448"/>
    </source>
</evidence>
<feature type="transmembrane region" description="Helical" evidence="8">
    <location>
        <begin position="424"/>
        <end position="444"/>
    </location>
</feature>
<keyword evidence="5 8" id="KW-0472">Membrane</keyword>
<dbReference type="InterPro" id="IPR036259">
    <property type="entry name" value="MFS_trans_sf"/>
</dbReference>
<dbReference type="PANTHER" id="PTHR43791">
    <property type="entry name" value="PERMEASE-RELATED"/>
    <property type="match status" value="1"/>
</dbReference>
<dbReference type="OrthoDB" id="3639251at2759"/>
<protein>
    <recommendedName>
        <fullName evidence="9">Major facilitator superfamily (MFS) profile domain-containing protein</fullName>
    </recommendedName>
</protein>
<accession>A0A427XVS3</accession>
<dbReference type="FunFam" id="1.20.1250.20:FF:000065">
    <property type="entry name" value="Putative MFS pantothenate transporter"/>
    <property type="match status" value="1"/>
</dbReference>
<comment type="subcellular location">
    <subcellularLocation>
        <location evidence="1">Membrane</location>
        <topology evidence="1">Multi-pass membrane protein</topology>
    </subcellularLocation>
</comment>
<dbReference type="PANTHER" id="PTHR43791:SF64">
    <property type="entry name" value="MAJOR FACILITATOR SUPERFAMILY (MFS) PROFILE DOMAIN-CONTAINING PROTEIN"/>
    <property type="match status" value="1"/>
</dbReference>
<feature type="transmembrane region" description="Helical" evidence="8">
    <location>
        <begin position="397"/>
        <end position="418"/>
    </location>
</feature>
<evidence type="ECO:0000256" key="4">
    <source>
        <dbReference type="ARBA" id="ARBA00022989"/>
    </source>
</evidence>
<name>A0A427XVS3_9TREE</name>
<feature type="transmembrane region" description="Helical" evidence="8">
    <location>
        <begin position="228"/>
        <end position="250"/>
    </location>
</feature>
<comment type="similarity">
    <text evidence="6">Belongs to the major facilitator superfamily. Allantoate permease family.</text>
</comment>
<evidence type="ECO:0000256" key="7">
    <source>
        <dbReference type="SAM" id="MobiDB-lite"/>
    </source>
</evidence>
<dbReference type="GO" id="GO:0022857">
    <property type="term" value="F:transmembrane transporter activity"/>
    <property type="evidence" value="ECO:0007669"/>
    <property type="project" value="InterPro"/>
</dbReference>
<evidence type="ECO:0000256" key="1">
    <source>
        <dbReference type="ARBA" id="ARBA00004141"/>
    </source>
</evidence>
<dbReference type="InterPro" id="IPR011701">
    <property type="entry name" value="MFS"/>
</dbReference>
<dbReference type="Proteomes" id="UP000279259">
    <property type="component" value="Unassembled WGS sequence"/>
</dbReference>
<feature type="transmembrane region" description="Helical" evidence="8">
    <location>
        <begin position="101"/>
        <end position="120"/>
    </location>
</feature>
<keyword evidence="2" id="KW-0813">Transport</keyword>
<keyword evidence="3 8" id="KW-0812">Transmembrane</keyword>
<reference evidence="10 11" key="1">
    <citation type="submission" date="2018-11" db="EMBL/GenBank/DDBJ databases">
        <title>Genome sequence of Saitozyma podzolica DSM 27192.</title>
        <authorList>
            <person name="Aliyu H."/>
            <person name="Gorte O."/>
            <person name="Ochsenreither K."/>
        </authorList>
    </citation>
    <scope>NUCLEOTIDE SEQUENCE [LARGE SCALE GENOMIC DNA]</scope>
    <source>
        <strain evidence="10 11">DSM 27192</strain>
    </source>
</reference>
<feature type="domain" description="Major facilitator superfamily (MFS) profile" evidence="9">
    <location>
        <begin position="61"/>
        <end position="518"/>
    </location>
</feature>
<keyword evidence="11" id="KW-1185">Reference proteome</keyword>
<gene>
    <name evidence="10" type="ORF">EHS25_005815</name>
</gene>
<evidence type="ECO:0000313" key="10">
    <source>
        <dbReference type="EMBL" id="RSH82825.1"/>
    </source>
</evidence>
<feature type="transmembrane region" description="Helical" evidence="8">
    <location>
        <begin position="320"/>
        <end position="341"/>
    </location>
</feature>
<dbReference type="GO" id="GO:0016020">
    <property type="term" value="C:membrane"/>
    <property type="evidence" value="ECO:0007669"/>
    <property type="project" value="UniProtKB-SubCell"/>
</dbReference>